<name>A0ABU3W020_9GAMM</name>
<protein>
    <submittedName>
        <fullName evidence="3">DUF2970 domain-containing protein</fullName>
    </submittedName>
</protein>
<keyword evidence="4" id="KW-1185">Reference proteome</keyword>
<feature type="transmembrane region" description="Helical" evidence="2">
    <location>
        <begin position="54"/>
        <end position="79"/>
    </location>
</feature>
<evidence type="ECO:0000256" key="2">
    <source>
        <dbReference type="SAM" id="Phobius"/>
    </source>
</evidence>
<keyword evidence="2" id="KW-1133">Transmembrane helix</keyword>
<evidence type="ECO:0000313" key="3">
    <source>
        <dbReference type="EMBL" id="MDV2079841.1"/>
    </source>
</evidence>
<sequence length="81" mass="9003">MLEERESQTQTPESQPDRARSPGVLKVMQSILAGAFGVQSEKRRQEDFAGHSPWPYIVAGILFTTGFVLTLALVVRWVLSS</sequence>
<evidence type="ECO:0000313" key="4">
    <source>
        <dbReference type="Proteomes" id="UP001269819"/>
    </source>
</evidence>
<reference evidence="3 4" key="1">
    <citation type="submission" date="2023-10" db="EMBL/GenBank/DDBJ databases">
        <title>Characteristics and mechanism of a salt-tolerant marine origin heterotrophic nitrifying- aerobic denitrifying bacteria Marinobacter xestospongiae HN1.</title>
        <authorList>
            <person name="Qi R."/>
        </authorList>
    </citation>
    <scope>NUCLEOTIDE SEQUENCE [LARGE SCALE GENOMIC DNA]</scope>
    <source>
        <strain evidence="3 4">HN1</strain>
    </source>
</reference>
<accession>A0ABU3W020</accession>
<dbReference type="EMBL" id="JAWIIJ010000009">
    <property type="protein sequence ID" value="MDV2079841.1"/>
    <property type="molecule type" value="Genomic_DNA"/>
</dbReference>
<evidence type="ECO:0000256" key="1">
    <source>
        <dbReference type="SAM" id="MobiDB-lite"/>
    </source>
</evidence>
<feature type="region of interest" description="Disordered" evidence="1">
    <location>
        <begin position="1"/>
        <end position="22"/>
    </location>
</feature>
<dbReference type="RefSeq" id="WP_227175979.1">
    <property type="nucleotide sequence ID" value="NZ_BAABBC010000001.1"/>
</dbReference>
<gene>
    <name evidence="3" type="ORF">RYS15_14215</name>
</gene>
<comment type="caution">
    <text evidence="3">The sequence shown here is derived from an EMBL/GenBank/DDBJ whole genome shotgun (WGS) entry which is preliminary data.</text>
</comment>
<dbReference type="InterPro" id="IPR021344">
    <property type="entry name" value="DUF2970"/>
</dbReference>
<keyword evidence="2" id="KW-0472">Membrane</keyword>
<proteinExistence type="predicted"/>
<organism evidence="3 4">
    <name type="scientific">Marinobacter xestospongiae</name>
    <dbReference type="NCBI Taxonomy" id="994319"/>
    <lineage>
        <taxon>Bacteria</taxon>
        <taxon>Pseudomonadati</taxon>
        <taxon>Pseudomonadota</taxon>
        <taxon>Gammaproteobacteria</taxon>
        <taxon>Pseudomonadales</taxon>
        <taxon>Marinobacteraceae</taxon>
        <taxon>Marinobacter</taxon>
    </lineage>
</organism>
<dbReference type="Proteomes" id="UP001269819">
    <property type="component" value="Unassembled WGS sequence"/>
</dbReference>
<keyword evidence="2" id="KW-0812">Transmembrane</keyword>
<dbReference type="Pfam" id="PF11174">
    <property type="entry name" value="DUF2970"/>
    <property type="match status" value="1"/>
</dbReference>